<dbReference type="AlphaFoldDB" id="A0A2S9TDA4"/>
<evidence type="ECO:0008006" key="3">
    <source>
        <dbReference type="Google" id="ProtNLM"/>
    </source>
</evidence>
<dbReference type="EMBL" id="NXGI01000016">
    <property type="protein sequence ID" value="PRM96817.1"/>
    <property type="molecule type" value="Genomic_DNA"/>
</dbReference>
<evidence type="ECO:0000313" key="2">
    <source>
        <dbReference type="Proteomes" id="UP000239151"/>
    </source>
</evidence>
<evidence type="ECO:0000313" key="1">
    <source>
        <dbReference type="EMBL" id="PRM96817.1"/>
    </source>
</evidence>
<comment type="caution">
    <text evidence="1">The sequence shown here is derived from an EMBL/GenBank/DDBJ whole genome shotgun (WGS) entry which is preliminary data.</text>
</comment>
<organism evidence="1 2">
    <name type="scientific">Aliarcobacter cryaerophilus</name>
    <dbReference type="NCBI Taxonomy" id="28198"/>
    <lineage>
        <taxon>Bacteria</taxon>
        <taxon>Pseudomonadati</taxon>
        <taxon>Campylobacterota</taxon>
        <taxon>Epsilonproteobacteria</taxon>
        <taxon>Campylobacterales</taxon>
        <taxon>Arcobacteraceae</taxon>
        <taxon>Aliarcobacter</taxon>
    </lineage>
</organism>
<proteinExistence type="predicted"/>
<gene>
    <name evidence="1" type="ORF">CJ670_07365</name>
</gene>
<accession>A0A2S9TDA4</accession>
<reference evidence="1 2" key="1">
    <citation type="submission" date="2017-09" db="EMBL/GenBank/DDBJ databases">
        <title>Reassesment of A. cryaerophilus.</title>
        <authorList>
            <person name="Perez-Cataluna A."/>
            <person name="Collado L."/>
            <person name="Salgado O."/>
            <person name="Lefinanco V."/>
            <person name="Figueras M.J."/>
        </authorList>
    </citation>
    <scope>NUCLEOTIDE SEQUENCE [LARGE SCALE GENOMIC DNA]</scope>
    <source>
        <strain evidence="1 2">LMG 9065</strain>
    </source>
</reference>
<name>A0A2S9TDA4_9BACT</name>
<dbReference type="Proteomes" id="UP000239151">
    <property type="component" value="Unassembled WGS sequence"/>
</dbReference>
<protein>
    <recommendedName>
        <fullName evidence="3">N-acetyltransferase domain-containing protein</fullName>
    </recommendedName>
</protein>
<sequence>MKSKNSKTVTIKALHTKQRILDEVYTLLESTYKNIEGGLNFEDKQDLLKNTSIWKVIYLDNNIIGVLIYKAKHGLKMVACAINETYKNIAKKRLINIFKKNFSKTWMEISEGLERFILKISTSKKFIITNKKAKVILEKSIQLCSDKLHYIREINGVKKTKILIGTPNI</sequence>